<dbReference type="SUPFAM" id="SSF82784">
    <property type="entry name" value="OsmC-like"/>
    <property type="match status" value="1"/>
</dbReference>
<dbReference type="Gene3D" id="3.30.300.20">
    <property type="match status" value="1"/>
</dbReference>
<dbReference type="EMBL" id="MFIW01000087">
    <property type="protein sequence ID" value="OGF97370.1"/>
    <property type="molecule type" value="Genomic_DNA"/>
</dbReference>
<dbReference type="InterPro" id="IPR015946">
    <property type="entry name" value="KH_dom-like_a/b"/>
</dbReference>
<dbReference type="InterPro" id="IPR003718">
    <property type="entry name" value="OsmC/Ohr_fam"/>
</dbReference>
<accession>A0A1F5YAX9</accession>
<protein>
    <recommendedName>
        <fullName evidence="3">Peroxiredoxin</fullName>
    </recommendedName>
</protein>
<dbReference type="InterPro" id="IPR036102">
    <property type="entry name" value="OsmC/Ohrsf"/>
</dbReference>
<reference evidence="1 2" key="1">
    <citation type="journal article" date="2016" name="Nat. Commun.">
        <title>Thousands of microbial genomes shed light on interconnected biogeochemical processes in an aquifer system.</title>
        <authorList>
            <person name="Anantharaman K."/>
            <person name="Brown C.T."/>
            <person name="Hug L.A."/>
            <person name="Sharon I."/>
            <person name="Castelle C.J."/>
            <person name="Probst A.J."/>
            <person name="Thomas B.C."/>
            <person name="Singh A."/>
            <person name="Wilkins M.J."/>
            <person name="Karaoz U."/>
            <person name="Brodie E.L."/>
            <person name="Williams K.H."/>
            <person name="Hubbard S.S."/>
            <person name="Banfield J.F."/>
        </authorList>
    </citation>
    <scope>NUCLEOTIDE SEQUENCE [LARGE SCALE GENOMIC DNA]</scope>
</reference>
<gene>
    <name evidence="1" type="ORF">A2Z06_04970</name>
</gene>
<dbReference type="PANTHER" id="PTHR34352:SF1">
    <property type="entry name" value="PROTEIN YHFA"/>
    <property type="match status" value="1"/>
</dbReference>
<dbReference type="AlphaFoldDB" id="A0A1F5YAX9"/>
<evidence type="ECO:0008006" key="3">
    <source>
        <dbReference type="Google" id="ProtNLM"/>
    </source>
</evidence>
<dbReference type="Pfam" id="PF02566">
    <property type="entry name" value="OsmC"/>
    <property type="match status" value="1"/>
</dbReference>
<sequence>MPEDQFTIDIRQDCGFAFRVDFGLEGIPELLLDEPAPLGSSRGPNPSRVLAAAVGSCLSASLLFCLQKARVDIRGIQARVRTDMTRNPQGRLRIGGIRIEIEVDPTDGSEKGLERCRRLFRDYCVVTESVQSGIPVEVEVRSKGS</sequence>
<name>A0A1F5YAX9_9BACT</name>
<dbReference type="PANTHER" id="PTHR34352">
    <property type="entry name" value="PROTEIN YHFA"/>
    <property type="match status" value="1"/>
</dbReference>
<dbReference type="Proteomes" id="UP000179034">
    <property type="component" value="Unassembled WGS sequence"/>
</dbReference>
<organism evidence="1 2">
    <name type="scientific">Candidatus Glassbacteria bacterium RBG_16_58_8</name>
    <dbReference type="NCBI Taxonomy" id="1817866"/>
    <lineage>
        <taxon>Bacteria</taxon>
        <taxon>Candidatus Glassiibacteriota</taxon>
    </lineage>
</organism>
<comment type="caution">
    <text evidence="1">The sequence shown here is derived from an EMBL/GenBank/DDBJ whole genome shotgun (WGS) entry which is preliminary data.</text>
</comment>
<proteinExistence type="predicted"/>
<evidence type="ECO:0000313" key="1">
    <source>
        <dbReference type="EMBL" id="OGF97370.1"/>
    </source>
</evidence>
<evidence type="ECO:0000313" key="2">
    <source>
        <dbReference type="Proteomes" id="UP000179034"/>
    </source>
</evidence>